<dbReference type="InterPro" id="IPR047153">
    <property type="entry name" value="TRIM45/56/19-like"/>
</dbReference>
<dbReference type="GO" id="GO:0005654">
    <property type="term" value="C:nucleoplasm"/>
    <property type="evidence" value="ECO:0007669"/>
    <property type="project" value="TreeGrafter"/>
</dbReference>
<dbReference type="PANTHER" id="PTHR25462">
    <property type="entry name" value="BONUS, ISOFORM C-RELATED"/>
    <property type="match status" value="1"/>
</dbReference>
<dbReference type="SUPFAM" id="SSF75011">
    <property type="entry name" value="3-carboxy-cis,cis-mucoante lactonizing enzyme"/>
    <property type="match status" value="1"/>
</dbReference>
<evidence type="ECO:0000256" key="2">
    <source>
        <dbReference type="SAM" id="Coils"/>
    </source>
</evidence>
<reference evidence="4" key="1">
    <citation type="submission" date="2018-11" db="EMBL/GenBank/DDBJ databases">
        <authorList>
            <person name="Alioto T."/>
            <person name="Alioto T."/>
        </authorList>
    </citation>
    <scope>NUCLEOTIDE SEQUENCE</scope>
</reference>
<name>A0A8B6GA60_MYTGA</name>
<dbReference type="PANTHER" id="PTHR25462:SF296">
    <property type="entry name" value="MEIOTIC P26, ISOFORM F"/>
    <property type="match status" value="1"/>
</dbReference>
<sequence length="555" mass="61839">MASESRNMHCGNCSRRSRYNNAVKYCTDCEDALCIDCLDVHGNIKLCASHHVINVEAVDGKVFNISKSCKIHPDMVLEYFCSDHDTLYCRSCMASDHRSCDKLLPIEVAAKGVKSSTMYEEIGNDVTTLTSAVQEFEDQKNKIVLNLNDSKIYVQDSVKKMKTQLQERIQEIEAALMSEIDKLHEDLSKESADDIGKIRDHRKNVQNISEQFNSISKHGSESQIFMMIHNIKEQLNCHVNGFQQLVSSQKNVSLSFNESKLLSVMSMVSSFGTVEIKESSLNIDCKPLKIHQAQIVQQQRKIPAQFKLDVKFKAAGAYIAGIGATKDNRLFLCNQTDSNLYVMSDKGQQLATIQMDGPQWGIAMEEETNSAWVTLPDKHSVQAVDVVTMRKKGQLIKSPGRCHGIALIDDQIAVGSYGRIYIMCKTGEIKKTLDVGGSEVHSISVGQKNQLYYAQGNIGKSTLKSVGLDGLVTSISAENVNYLIGVKLDRIGNAYLLECAAAHFKIYSFEDKSIKTFLTKNEGLNNPYGFAFSNDFSKLCISNCNTKEILVFQCT</sequence>
<proteinExistence type="predicted"/>
<gene>
    <name evidence="4" type="ORF">MGAL_10B039336</name>
</gene>
<dbReference type="SUPFAM" id="SSF57845">
    <property type="entry name" value="B-box zinc-binding domain"/>
    <property type="match status" value="1"/>
</dbReference>
<dbReference type="InterPro" id="IPR000315">
    <property type="entry name" value="Znf_B-box"/>
</dbReference>
<keyword evidence="1" id="KW-0863">Zinc-finger</keyword>
<evidence type="ECO:0000259" key="3">
    <source>
        <dbReference type="PROSITE" id="PS50119"/>
    </source>
</evidence>
<keyword evidence="5" id="KW-1185">Reference proteome</keyword>
<dbReference type="Gene3D" id="2.130.10.10">
    <property type="entry name" value="YVTN repeat-like/Quinoprotein amine dehydrogenase"/>
    <property type="match status" value="1"/>
</dbReference>
<dbReference type="AlphaFoldDB" id="A0A8B6GA60"/>
<dbReference type="Gene3D" id="3.30.160.60">
    <property type="entry name" value="Classic Zinc Finger"/>
    <property type="match status" value="1"/>
</dbReference>
<evidence type="ECO:0000313" key="5">
    <source>
        <dbReference type="Proteomes" id="UP000596742"/>
    </source>
</evidence>
<comment type="caution">
    <text evidence="4">The sequence shown here is derived from an EMBL/GenBank/DDBJ whole genome shotgun (WGS) entry which is preliminary data.</text>
</comment>
<dbReference type="CDD" id="cd19757">
    <property type="entry name" value="Bbox1"/>
    <property type="match status" value="1"/>
</dbReference>
<accession>A0A8B6GA60</accession>
<organism evidence="4 5">
    <name type="scientific">Mytilus galloprovincialis</name>
    <name type="common">Mediterranean mussel</name>
    <dbReference type="NCBI Taxonomy" id="29158"/>
    <lineage>
        <taxon>Eukaryota</taxon>
        <taxon>Metazoa</taxon>
        <taxon>Spiralia</taxon>
        <taxon>Lophotrochozoa</taxon>
        <taxon>Mollusca</taxon>
        <taxon>Bivalvia</taxon>
        <taxon>Autobranchia</taxon>
        <taxon>Pteriomorphia</taxon>
        <taxon>Mytilida</taxon>
        <taxon>Mytiloidea</taxon>
        <taxon>Mytilidae</taxon>
        <taxon>Mytilinae</taxon>
        <taxon>Mytilus</taxon>
    </lineage>
</organism>
<evidence type="ECO:0000313" key="4">
    <source>
        <dbReference type="EMBL" id="VDI61007.1"/>
    </source>
</evidence>
<dbReference type="GO" id="GO:0061630">
    <property type="term" value="F:ubiquitin protein ligase activity"/>
    <property type="evidence" value="ECO:0007669"/>
    <property type="project" value="TreeGrafter"/>
</dbReference>
<dbReference type="Pfam" id="PF00643">
    <property type="entry name" value="zf-B_box"/>
    <property type="match status" value="1"/>
</dbReference>
<evidence type="ECO:0000256" key="1">
    <source>
        <dbReference type="PROSITE-ProRule" id="PRU00024"/>
    </source>
</evidence>
<feature type="domain" description="B box-type" evidence="3">
    <location>
        <begin position="5"/>
        <end position="55"/>
    </location>
</feature>
<keyword evidence="1" id="KW-0862">Zinc</keyword>
<feature type="domain" description="B box-type" evidence="3">
    <location>
        <begin position="64"/>
        <end position="106"/>
    </location>
</feature>
<feature type="coiled-coil region" evidence="2">
    <location>
        <begin position="155"/>
        <end position="182"/>
    </location>
</feature>
<dbReference type="OrthoDB" id="6104655at2759"/>
<dbReference type="PROSITE" id="PS50119">
    <property type="entry name" value="ZF_BBOX"/>
    <property type="match status" value="2"/>
</dbReference>
<keyword evidence="1" id="KW-0479">Metal-binding</keyword>
<protein>
    <recommendedName>
        <fullName evidence="3">B box-type domain-containing protein</fullName>
    </recommendedName>
</protein>
<dbReference type="Proteomes" id="UP000596742">
    <property type="component" value="Unassembled WGS sequence"/>
</dbReference>
<dbReference type="GO" id="GO:0008270">
    <property type="term" value="F:zinc ion binding"/>
    <property type="evidence" value="ECO:0007669"/>
    <property type="project" value="UniProtKB-KW"/>
</dbReference>
<dbReference type="SMART" id="SM00336">
    <property type="entry name" value="BBOX"/>
    <property type="match status" value="2"/>
</dbReference>
<dbReference type="EMBL" id="UYJE01008100">
    <property type="protein sequence ID" value="VDI61007.1"/>
    <property type="molecule type" value="Genomic_DNA"/>
</dbReference>
<dbReference type="InterPro" id="IPR015943">
    <property type="entry name" value="WD40/YVTN_repeat-like_dom_sf"/>
</dbReference>
<dbReference type="CDD" id="cd19756">
    <property type="entry name" value="Bbox2"/>
    <property type="match status" value="1"/>
</dbReference>
<keyword evidence="2" id="KW-0175">Coiled coil</keyword>